<dbReference type="AlphaFoldDB" id="A0A420XRY0"/>
<gene>
    <name evidence="1" type="ORF">CLV35_1350</name>
</gene>
<dbReference type="InParanoid" id="A0A420XRY0"/>
<reference evidence="1 2" key="1">
    <citation type="submission" date="2018-10" db="EMBL/GenBank/DDBJ databases">
        <title>Genomic Encyclopedia of Archaeal and Bacterial Type Strains, Phase II (KMG-II): from individual species to whole genera.</title>
        <authorList>
            <person name="Goeker M."/>
        </authorList>
    </citation>
    <scope>NUCLEOTIDE SEQUENCE [LARGE SCALE GENOMIC DNA]</scope>
    <source>
        <strain evidence="1 2">RP-AC37</strain>
    </source>
</reference>
<sequence length="227" mass="23711">MVDAVERSALPARSIDPARPAAAVTALGVVRSAPLVPRRPVTEDPLARWEAMAAGLPGVRVRPELEVDLAPGPARLAPHTAAVTADLVVDDEELATGRLVLLHDPAGHDAWQGDTRLVAYLKADLEADMAGDPLLAQVAWGWLLESLADCGAEHVEASGTITRVVSEGFGTMSERTSAQVELRASWTPVLDDPARLVDHSAAFGTLLCQAAGLPPLPPGVAVLGATR</sequence>
<comment type="caution">
    <text evidence="1">The sequence shown here is derived from an EMBL/GenBank/DDBJ whole genome shotgun (WGS) entry which is preliminary data.</text>
</comment>
<dbReference type="EMBL" id="RBWV01000010">
    <property type="protein sequence ID" value="RKS77656.1"/>
    <property type="molecule type" value="Genomic_DNA"/>
</dbReference>
<dbReference type="InterPro" id="IPR021555">
    <property type="entry name" value="DUF3000"/>
</dbReference>
<dbReference type="Proteomes" id="UP000281955">
    <property type="component" value="Unassembled WGS sequence"/>
</dbReference>
<accession>A0A420XRY0</accession>
<protein>
    <recommendedName>
        <fullName evidence="3">DUF3000 family protein</fullName>
    </recommendedName>
</protein>
<dbReference type="RefSeq" id="WP_231121559.1">
    <property type="nucleotide sequence ID" value="NZ_RBWV01000010.1"/>
</dbReference>
<evidence type="ECO:0008006" key="3">
    <source>
        <dbReference type="Google" id="ProtNLM"/>
    </source>
</evidence>
<name>A0A420XRY0_9ACTN</name>
<evidence type="ECO:0000313" key="1">
    <source>
        <dbReference type="EMBL" id="RKS77656.1"/>
    </source>
</evidence>
<proteinExistence type="predicted"/>
<evidence type="ECO:0000313" key="2">
    <source>
        <dbReference type="Proteomes" id="UP000281955"/>
    </source>
</evidence>
<dbReference type="Pfam" id="PF11452">
    <property type="entry name" value="DUF3000"/>
    <property type="match status" value="1"/>
</dbReference>
<keyword evidence="2" id="KW-1185">Reference proteome</keyword>
<organism evidence="1 2">
    <name type="scientific">Motilibacter peucedani</name>
    <dbReference type="NCBI Taxonomy" id="598650"/>
    <lineage>
        <taxon>Bacteria</taxon>
        <taxon>Bacillati</taxon>
        <taxon>Actinomycetota</taxon>
        <taxon>Actinomycetes</taxon>
        <taxon>Motilibacterales</taxon>
        <taxon>Motilibacteraceae</taxon>
        <taxon>Motilibacter</taxon>
    </lineage>
</organism>